<reference evidence="1" key="1">
    <citation type="submission" date="2022-10" db="EMBL/GenBank/DDBJ databases">
        <title>Genome Sequence of Xylaria curta.</title>
        <authorList>
            <person name="Buettner E."/>
        </authorList>
    </citation>
    <scope>NUCLEOTIDE SEQUENCE</scope>
    <source>
        <strain evidence="1">Babe10</strain>
    </source>
</reference>
<proteinExistence type="predicted"/>
<sequence length="707" mass="79568">MERLKRAAISPITYPMRQYRKFKDYRHQRINDAPLTWNLSSWERLHPSLRQGYKFCLGIVASIWVLVLAFIIWAGVVHEAQAGLILTLKTGSCAAAQDINFWVHLVVNGLASILYAVSSFVMQRIAAPSREDIDRAHGAEKPMKIGSLAFANFAVLSGKRLGVFFLLWASSLPLHLLFNSVVVYTSTNAEWPSYVFLLSEEQFESLMSNTSALAVSGVRQYDGMPGEVAIQAQAIIHQQPPMVDLRLEECIDTFGSGSSETWGDVVLVYSSQSRDLPGFRRNLKKPTFSLSSYLPFSHEDPWRWMCGYNDGNATCDAQKILDSGRWVADGLTVSRCLARRLPELCELNMSLAILIAVLVAVSIKLIAIVFAVVLGRDRSLLTIGDAIASFLEDPDKYVWPRSRSSYQSRRRMVMFEMKGAFWAATIFGIIVLSLAWWFFVFTFRETSIAFSLSKTPFDFDTMLRYGLGKMPSRWSSTLNSNLLSYPGAENPYFTYTNGAVLANLPQLALSAFYLVFNNYLTRLFVALEFRGFSTRRRGLRVSKPMEGTKQRRAHFLQIPLRYSLLSMGLFVLLHTFLSQSLFLRRVYAVFPRSYDDPGEIGKKLLPMIGYSPVAAFAFAILFTSLILSGLIIGLIPLDWRLLDTSGDSFEIGITCLPSEEMRKTHEGAIRWGVTNKYADGSIKCSFSLLPVRPPDPGEVMNFRTKAS</sequence>
<protein>
    <submittedName>
        <fullName evidence="1">Uncharacterized protein</fullName>
    </submittedName>
</protein>
<gene>
    <name evidence="1" type="ORF">NUW58_g3445</name>
</gene>
<dbReference type="EMBL" id="JAPDGR010000523">
    <property type="protein sequence ID" value="KAJ2989478.1"/>
    <property type="molecule type" value="Genomic_DNA"/>
</dbReference>
<name>A0ACC1PB02_9PEZI</name>
<evidence type="ECO:0000313" key="2">
    <source>
        <dbReference type="Proteomes" id="UP001143856"/>
    </source>
</evidence>
<dbReference type="Proteomes" id="UP001143856">
    <property type="component" value="Unassembled WGS sequence"/>
</dbReference>
<comment type="caution">
    <text evidence="1">The sequence shown here is derived from an EMBL/GenBank/DDBJ whole genome shotgun (WGS) entry which is preliminary data.</text>
</comment>
<evidence type="ECO:0000313" key="1">
    <source>
        <dbReference type="EMBL" id="KAJ2989478.1"/>
    </source>
</evidence>
<organism evidence="1 2">
    <name type="scientific">Xylaria curta</name>
    <dbReference type="NCBI Taxonomy" id="42375"/>
    <lineage>
        <taxon>Eukaryota</taxon>
        <taxon>Fungi</taxon>
        <taxon>Dikarya</taxon>
        <taxon>Ascomycota</taxon>
        <taxon>Pezizomycotina</taxon>
        <taxon>Sordariomycetes</taxon>
        <taxon>Xylariomycetidae</taxon>
        <taxon>Xylariales</taxon>
        <taxon>Xylariaceae</taxon>
        <taxon>Xylaria</taxon>
    </lineage>
</organism>
<keyword evidence="2" id="KW-1185">Reference proteome</keyword>
<accession>A0ACC1PB02</accession>